<organism evidence="10 11">
    <name type="scientific">Jannaschia ovalis</name>
    <dbReference type="NCBI Taxonomy" id="3038773"/>
    <lineage>
        <taxon>Bacteria</taxon>
        <taxon>Pseudomonadati</taxon>
        <taxon>Pseudomonadota</taxon>
        <taxon>Alphaproteobacteria</taxon>
        <taxon>Rhodobacterales</taxon>
        <taxon>Roseobacteraceae</taxon>
        <taxon>Jannaschia</taxon>
    </lineage>
</organism>
<sequence length="166" mass="17848">MADDLKLVVMGVTSTGKTEVGQRLAARLDGRFIDGDDLHPPANVAKMAKGIPLEDADRWPWLDSVGEALAATEGTVVIACSALKRAYRDRIRDAAGAVRFVHLTGPKSVIAERMKRRTGHFMPLSLLDSQLATLEPPRPDEDAVEADLRKAPAELAAAIVKKLGAD</sequence>
<evidence type="ECO:0000256" key="9">
    <source>
        <dbReference type="RuleBase" id="RU363066"/>
    </source>
</evidence>
<comment type="similarity">
    <text evidence="2 9">Belongs to the gluconokinase GntK/GntV family.</text>
</comment>
<comment type="pathway">
    <text evidence="1">Carbohydrate acid metabolism.</text>
</comment>
<dbReference type="EC" id="2.7.1.12" evidence="3 9"/>
<evidence type="ECO:0000256" key="1">
    <source>
        <dbReference type="ARBA" id="ARBA00004761"/>
    </source>
</evidence>
<dbReference type="NCBIfam" id="TIGR01313">
    <property type="entry name" value="therm_gnt_kin"/>
    <property type="match status" value="1"/>
</dbReference>
<keyword evidence="6 9" id="KW-0418">Kinase</keyword>
<evidence type="ECO:0000256" key="7">
    <source>
        <dbReference type="ARBA" id="ARBA00022840"/>
    </source>
</evidence>
<evidence type="ECO:0000313" key="11">
    <source>
        <dbReference type="Proteomes" id="UP001243420"/>
    </source>
</evidence>
<evidence type="ECO:0000256" key="5">
    <source>
        <dbReference type="ARBA" id="ARBA00022741"/>
    </source>
</evidence>
<dbReference type="GO" id="GO:0046316">
    <property type="term" value="F:gluconokinase activity"/>
    <property type="evidence" value="ECO:0007669"/>
    <property type="project" value="UniProtKB-EC"/>
</dbReference>
<dbReference type="Proteomes" id="UP001243420">
    <property type="component" value="Chromosome"/>
</dbReference>
<dbReference type="Gene3D" id="3.40.50.300">
    <property type="entry name" value="P-loop containing nucleotide triphosphate hydrolases"/>
    <property type="match status" value="1"/>
</dbReference>
<dbReference type="InterPro" id="IPR027417">
    <property type="entry name" value="P-loop_NTPase"/>
</dbReference>
<name>A0ABY8LDP1_9RHOB</name>
<evidence type="ECO:0000256" key="6">
    <source>
        <dbReference type="ARBA" id="ARBA00022777"/>
    </source>
</evidence>
<keyword evidence="7 9" id="KW-0067">ATP-binding</keyword>
<evidence type="ECO:0000256" key="8">
    <source>
        <dbReference type="ARBA" id="ARBA00048090"/>
    </source>
</evidence>
<keyword evidence="11" id="KW-1185">Reference proteome</keyword>
<comment type="catalytic activity">
    <reaction evidence="8 9">
        <text>D-gluconate + ATP = 6-phospho-D-gluconate + ADP + H(+)</text>
        <dbReference type="Rhea" id="RHEA:19433"/>
        <dbReference type="ChEBI" id="CHEBI:15378"/>
        <dbReference type="ChEBI" id="CHEBI:18391"/>
        <dbReference type="ChEBI" id="CHEBI:30616"/>
        <dbReference type="ChEBI" id="CHEBI:58759"/>
        <dbReference type="ChEBI" id="CHEBI:456216"/>
        <dbReference type="EC" id="2.7.1.12"/>
    </reaction>
</comment>
<dbReference type="PANTHER" id="PTHR43442:SF3">
    <property type="entry name" value="GLUCONOKINASE-RELATED"/>
    <property type="match status" value="1"/>
</dbReference>
<reference evidence="10 11" key="1">
    <citation type="submission" date="2023-04" db="EMBL/GenBank/DDBJ databases">
        <title>Jannaschia ovalis sp. nov., a marine bacterium isolated from sea tidal flat.</title>
        <authorList>
            <person name="Kwon D.Y."/>
            <person name="Kim J.-J."/>
        </authorList>
    </citation>
    <scope>NUCLEOTIDE SEQUENCE [LARGE SCALE GENOMIC DNA]</scope>
    <source>
        <strain evidence="10 11">GRR-S6-38</strain>
    </source>
</reference>
<gene>
    <name evidence="10" type="ORF">P8627_14280</name>
</gene>
<proteinExistence type="inferred from homology"/>
<dbReference type="InterPro" id="IPR006001">
    <property type="entry name" value="Therm_gnt_kin"/>
</dbReference>
<evidence type="ECO:0000256" key="2">
    <source>
        <dbReference type="ARBA" id="ARBA00008420"/>
    </source>
</evidence>
<accession>A0ABY8LDP1</accession>
<dbReference type="RefSeq" id="WP_279964899.1">
    <property type="nucleotide sequence ID" value="NZ_CP122537.1"/>
</dbReference>
<dbReference type="Pfam" id="PF13671">
    <property type="entry name" value="AAA_33"/>
    <property type="match status" value="1"/>
</dbReference>
<dbReference type="EMBL" id="CP122537">
    <property type="protein sequence ID" value="WGH78185.1"/>
    <property type="molecule type" value="Genomic_DNA"/>
</dbReference>
<keyword evidence="4 9" id="KW-0808">Transferase</keyword>
<evidence type="ECO:0000256" key="4">
    <source>
        <dbReference type="ARBA" id="ARBA00022679"/>
    </source>
</evidence>
<keyword evidence="5 9" id="KW-0547">Nucleotide-binding</keyword>
<evidence type="ECO:0000256" key="3">
    <source>
        <dbReference type="ARBA" id="ARBA00012054"/>
    </source>
</evidence>
<evidence type="ECO:0000313" key="10">
    <source>
        <dbReference type="EMBL" id="WGH78185.1"/>
    </source>
</evidence>
<dbReference type="CDD" id="cd02021">
    <property type="entry name" value="GntK"/>
    <property type="match status" value="1"/>
</dbReference>
<dbReference type="SUPFAM" id="SSF52540">
    <property type="entry name" value="P-loop containing nucleoside triphosphate hydrolases"/>
    <property type="match status" value="1"/>
</dbReference>
<protein>
    <recommendedName>
        <fullName evidence="3 9">Gluconokinase</fullName>
        <ecNumber evidence="3 9">2.7.1.12</ecNumber>
    </recommendedName>
</protein>
<dbReference type="PANTHER" id="PTHR43442">
    <property type="entry name" value="GLUCONOKINASE-RELATED"/>
    <property type="match status" value="1"/>
</dbReference>